<accession>A0A0G0CUW5</accession>
<comment type="caution">
    <text evidence="1">The sequence shown here is derived from an EMBL/GenBank/DDBJ whole genome shotgun (WGS) entry which is preliminary data.</text>
</comment>
<dbReference type="NCBIfam" id="TIGR02436">
    <property type="entry name" value="four helix bundle protein"/>
    <property type="match status" value="1"/>
</dbReference>
<dbReference type="Pfam" id="PF05635">
    <property type="entry name" value="23S_rRNA_IVP"/>
    <property type="match status" value="1"/>
</dbReference>
<dbReference type="InterPro" id="IPR012657">
    <property type="entry name" value="23S_rRNA-intervening_sequence"/>
</dbReference>
<dbReference type="CDD" id="cd16377">
    <property type="entry name" value="23S_rRNA_IVP_like"/>
    <property type="match status" value="1"/>
</dbReference>
<dbReference type="EMBL" id="LBQX01000049">
    <property type="protein sequence ID" value="KKP85589.1"/>
    <property type="molecule type" value="Genomic_DNA"/>
</dbReference>
<sequence>MFNFENLRVYKDSIDLVNVVYEITKKYPKEELFGITNQFRRAAVSISLNIAEGSSRTKKDFKHFLSLARGSCFECVAIATISKAQTYISDTEFEKIYEICLILSKMISKLKTSLV</sequence>
<dbReference type="SUPFAM" id="SSF158446">
    <property type="entry name" value="IVS-encoded protein-like"/>
    <property type="match status" value="1"/>
</dbReference>
<dbReference type="Gene3D" id="1.20.1440.60">
    <property type="entry name" value="23S rRNA-intervening sequence"/>
    <property type="match status" value="1"/>
</dbReference>
<evidence type="ECO:0000313" key="1">
    <source>
        <dbReference type="EMBL" id="KKP85589.1"/>
    </source>
</evidence>
<dbReference type="InterPro" id="IPR036583">
    <property type="entry name" value="23S_rRNA_IVS_sf"/>
</dbReference>
<keyword evidence="1" id="KW-0689">Ribosomal protein</keyword>
<organism evidence="1 2">
    <name type="scientific">Candidatus Roizmanbacteria bacterium GW2011_GWA2_35_8</name>
    <dbReference type="NCBI Taxonomy" id="1618479"/>
    <lineage>
        <taxon>Bacteria</taxon>
        <taxon>Candidatus Roizmaniibacteriota</taxon>
    </lineage>
</organism>
<dbReference type="AlphaFoldDB" id="A0A0G0CUW5"/>
<gene>
    <name evidence="1" type="ORF">UR89_C0049G0006</name>
</gene>
<evidence type="ECO:0000313" key="2">
    <source>
        <dbReference type="Proteomes" id="UP000034536"/>
    </source>
</evidence>
<dbReference type="PANTHER" id="PTHR38471:SF2">
    <property type="entry name" value="FOUR HELIX BUNDLE PROTEIN"/>
    <property type="match status" value="1"/>
</dbReference>
<keyword evidence="1" id="KW-0687">Ribonucleoprotein</keyword>
<name>A0A0G0CUW5_9BACT</name>
<reference evidence="1 2" key="1">
    <citation type="journal article" date="2015" name="Nature">
        <title>rRNA introns, odd ribosomes, and small enigmatic genomes across a large radiation of phyla.</title>
        <authorList>
            <person name="Brown C.T."/>
            <person name="Hug L.A."/>
            <person name="Thomas B.C."/>
            <person name="Sharon I."/>
            <person name="Castelle C.J."/>
            <person name="Singh A."/>
            <person name="Wilkins M.J."/>
            <person name="Williams K.H."/>
            <person name="Banfield J.F."/>
        </authorList>
    </citation>
    <scope>NUCLEOTIDE SEQUENCE [LARGE SCALE GENOMIC DNA]</scope>
</reference>
<dbReference type="Proteomes" id="UP000034536">
    <property type="component" value="Unassembled WGS sequence"/>
</dbReference>
<protein>
    <submittedName>
        <fullName evidence="1">S23 ribosomal protein</fullName>
    </submittedName>
</protein>
<dbReference type="GO" id="GO:0005840">
    <property type="term" value="C:ribosome"/>
    <property type="evidence" value="ECO:0007669"/>
    <property type="project" value="UniProtKB-KW"/>
</dbReference>
<dbReference type="PANTHER" id="PTHR38471">
    <property type="entry name" value="FOUR HELIX BUNDLE PROTEIN"/>
    <property type="match status" value="1"/>
</dbReference>
<proteinExistence type="predicted"/>